<sequence length="84" mass="9543">MRACYVRALPPLVTGMRMRVCWEAPRVFCCTAGIPADGVNLPHKRFAYERISAHKPMQYGSFFRSRPSSMTHVQKGRSATQGKR</sequence>
<organism evidence="1 2">
    <name type="scientific">Paraburkholderia xenovorans (strain LB400)</name>
    <dbReference type="NCBI Taxonomy" id="266265"/>
    <lineage>
        <taxon>Bacteria</taxon>
        <taxon>Pseudomonadati</taxon>
        <taxon>Pseudomonadota</taxon>
        <taxon>Betaproteobacteria</taxon>
        <taxon>Burkholderiales</taxon>
        <taxon>Burkholderiaceae</taxon>
        <taxon>Paraburkholderia</taxon>
    </lineage>
</organism>
<dbReference type="KEGG" id="bxe:Bxe_A2344"/>
<evidence type="ECO:0000313" key="1">
    <source>
        <dbReference type="EMBL" id="ABE30626.1"/>
    </source>
</evidence>
<proteinExistence type="predicted"/>
<keyword evidence="2" id="KW-1185">Reference proteome</keyword>
<accession>Q13Z63</accession>
<dbReference type="EMBL" id="CP000270">
    <property type="protein sequence ID" value="ABE30626.1"/>
    <property type="molecule type" value="Genomic_DNA"/>
</dbReference>
<evidence type="ECO:0000313" key="2">
    <source>
        <dbReference type="Proteomes" id="UP000001817"/>
    </source>
</evidence>
<dbReference type="STRING" id="266265.Bxe_A2344"/>
<name>Q13Z63_PARXL</name>
<gene>
    <name evidence="1" type="ORF">Bxe_A2344</name>
</gene>
<dbReference type="AlphaFoldDB" id="Q13Z63"/>
<reference evidence="1 2" key="1">
    <citation type="journal article" date="2006" name="Proc. Natl. Acad. Sci. U.S.A.">
        <title>Burkholderia xenovorans LB400 harbors a multi-replicon, 9.73-Mbp genome shaped for versatility.</title>
        <authorList>
            <person name="Chain P.S."/>
            <person name="Denef V.J."/>
            <person name="Konstantinidis K.T."/>
            <person name="Vergez L.M."/>
            <person name="Agullo L."/>
            <person name="Reyes V.L."/>
            <person name="Hauser L."/>
            <person name="Cordova M."/>
            <person name="Gomez L."/>
            <person name="Gonzalez M."/>
            <person name="Land M."/>
            <person name="Lao V."/>
            <person name="Larimer F."/>
            <person name="LiPuma J.J."/>
            <person name="Mahenthiralingam E."/>
            <person name="Malfatti S.A."/>
            <person name="Marx C.J."/>
            <person name="Parnell J.J."/>
            <person name="Ramette A."/>
            <person name="Richardson P."/>
            <person name="Seeger M."/>
            <person name="Smith D."/>
            <person name="Spilker T."/>
            <person name="Sul W.J."/>
            <person name="Tsoi T.V."/>
            <person name="Ulrich L.E."/>
            <person name="Zhulin I.B."/>
            <person name="Tiedje J.M."/>
        </authorList>
    </citation>
    <scope>NUCLEOTIDE SEQUENCE [LARGE SCALE GENOMIC DNA]</scope>
    <source>
        <strain evidence="1 2">LB400</strain>
    </source>
</reference>
<protein>
    <submittedName>
        <fullName evidence="1">Uncharacterized protein</fullName>
    </submittedName>
</protein>
<dbReference type="Proteomes" id="UP000001817">
    <property type="component" value="Chromosome 1"/>
</dbReference>